<sequence length="551" mass="61598">MRVRTTLSLLVLFSGVGSSCPQATVDPPHPDATDHLIFNSVLALLERWPNTLYRNGHTIVPATIPPGTLLYHGSPYPALPTNREWLAFDFEHAYLFTFATDAPGAAYVTTYATSRALRVAYFDGSSAAKLDDGPMDTQDILLWGEGRPDMYRKDIERLAELCKWAREYGVDGFVRMEYHFEFMLCDFTDGLDVVSTRRLLPRDPYPLPPNGRGRPRTDTSSDAAQHAFTASSAAAREETPQEPRPIPRPEGWKGSLPSASMTYFEAIVAAARHNRAPGETRVRPDYAGLITFYDRAFESLVEVRRGVPRLRHRVANISSADASRAHAEIAQVFRRAPGGGSGVNWGSVARGVVDTYAERLDLLRFLVDPTRSMYRNVTERAGVVRAQLLTMLTAYISLEDVPSLDRDTDAGDRVWAAPIVARCAESQTAHFLLDTMTPQERRIRDAVQGTQTEICRRLGTMWLDAFDIQVWTDEDKISKALGRWRREVGELMAWLGWPEWVRCEPACGVGSMCYVATWPFWLGDDPTDLSPRCISRSDPFGMNEGSLAVVD</sequence>
<dbReference type="EMBL" id="MU275959">
    <property type="protein sequence ID" value="KAI0045169.1"/>
    <property type="molecule type" value="Genomic_DNA"/>
</dbReference>
<comment type="caution">
    <text evidence="1">The sequence shown here is derived from an EMBL/GenBank/DDBJ whole genome shotgun (WGS) entry which is preliminary data.</text>
</comment>
<protein>
    <submittedName>
        <fullName evidence="1">Uncharacterized protein</fullName>
    </submittedName>
</protein>
<reference evidence="1" key="2">
    <citation type="journal article" date="2022" name="New Phytol.">
        <title>Evolutionary transition to the ectomycorrhizal habit in the genomes of a hyperdiverse lineage of mushroom-forming fungi.</title>
        <authorList>
            <person name="Looney B."/>
            <person name="Miyauchi S."/>
            <person name="Morin E."/>
            <person name="Drula E."/>
            <person name="Courty P.E."/>
            <person name="Kohler A."/>
            <person name="Kuo A."/>
            <person name="LaButti K."/>
            <person name="Pangilinan J."/>
            <person name="Lipzen A."/>
            <person name="Riley R."/>
            <person name="Andreopoulos W."/>
            <person name="He G."/>
            <person name="Johnson J."/>
            <person name="Nolan M."/>
            <person name="Tritt A."/>
            <person name="Barry K.W."/>
            <person name="Grigoriev I.V."/>
            <person name="Nagy L.G."/>
            <person name="Hibbett D."/>
            <person name="Henrissat B."/>
            <person name="Matheny P.B."/>
            <person name="Labbe J."/>
            <person name="Martin F.M."/>
        </authorList>
    </citation>
    <scope>NUCLEOTIDE SEQUENCE</scope>
    <source>
        <strain evidence="1">FP105234-sp</strain>
    </source>
</reference>
<accession>A0ACB8RLW6</accession>
<reference evidence="1" key="1">
    <citation type="submission" date="2021-02" db="EMBL/GenBank/DDBJ databases">
        <authorList>
            <consortium name="DOE Joint Genome Institute"/>
            <person name="Ahrendt S."/>
            <person name="Looney B.P."/>
            <person name="Miyauchi S."/>
            <person name="Morin E."/>
            <person name="Drula E."/>
            <person name="Courty P.E."/>
            <person name="Chicoki N."/>
            <person name="Fauchery L."/>
            <person name="Kohler A."/>
            <person name="Kuo A."/>
            <person name="Labutti K."/>
            <person name="Pangilinan J."/>
            <person name="Lipzen A."/>
            <person name="Riley R."/>
            <person name="Andreopoulos W."/>
            <person name="He G."/>
            <person name="Johnson J."/>
            <person name="Barry K.W."/>
            <person name="Grigoriev I.V."/>
            <person name="Nagy L."/>
            <person name="Hibbett D."/>
            <person name="Henrissat B."/>
            <person name="Matheny P.B."/>
            <person name="Labbe J."/>
            <person name="Martin F."/>
        </authorList>
    </citation>
    <scope>NUCLEOTIDE SEQUENCE</scope>
    <source>
        <strain evidence="1">FP105234-sp</strain>
    </source>
</reference>
<evidence type="ECO:0000313" key="1">
    <source>
        <dbReference type="EMBL" id="KAI0045169.1"/>
    </source>
</evidence>
<name>A0ACB8RLW6_9AGAM</name>
<keyword evidence="2" id="KW-1185">Reference proteome</keyword>
<gene>
    <name evidence="1" type="ORF">FA95DRAFT_159148</name>
</gene>
<proteinExistence type="predicted"/>
<organism evidence="1 2">
    <name type="scientific">Auriscalpium vulgare</name>
    <dbReference type="NCBI Taxonomy" id="40419"/>
    <lineage>
        <taxon>Eukaryota</taxon>
        <taxon>Fungi</taxon>
        <taxon>Dikarya</taxon>
        <taxon>Basidiomycota</taxon>
        <taxon>Agaricomycotina</taxon>
        <taxon>Agaricomycetes</taxon>
        <taxon>Russulales</taxon>
        <taxon>Auriscalpiaceae</taxon>
        <taxon>Auriscalpium</taxon>
    </lineage>
</organism>
<dbReference type="Proteomes" id="UP000814033">
    <property type="component" value="Unassembled WGS sequence"/>
</dbReference>
<evidence type="ECO:0000313" key="2">
    <source>
        <dbReference type="Proteomes" id="UP000814033"/>
    </source>
</evidence>